<dbReference type="EMBL" id="JAGTTL010000027">
    <property type="protein sequence ID" value="KAK6300479.1"/>
    <property type="molecule type" value="Genomic_DNA"/>
</dbReference>
<protein>
    <recommendedName>
        <fullName evidence="3">Ig-like domain-containing protein</fullName>
    </recommendedName>
</protein>
<feature type="chain" id="PRO_5042864569" description="Ig-like domain-containing protein" evidence="2">
    <location>
        <begin position="23"/>
        <end position="459"/>
    </location>
</feature>
<dbReference type="InterPro" id="IPR007110">
    <property type="entry name" value="Ig-like_dom"/>
</dbReference>
<evidence type="ECO:0000256" key="1">
    <source>
        <dbReference type="SAM" id="Phobius"/>
    </source>
</evidence>
<dbReference type="PANTHER" id="PTHR15343:SF0">
    <property type="entry name" value="T-CELL ANTIGEN CD7"/>
    <property type="match status" value="1"/>
</dbReference>
<sequence length="459" mass="51169">MTSATSLLFFAIHFACIRAGNSFETFVKLECKTEYHGVYGQQSIVECIVKPVVEDLTIITVTWKRVGAAGKAAANLLEYHKDKMDPIPGFKFAVPSWNKKNMNVSLLLTNTKMADNGEYECEVETNVGTAKATPSLSVTAKYKTPTMSSIPDINIQENTDVTIFCNSTGGHQKGLIWWFDEFGTNCTESAELVAKETDDGLFSLASNFTVLKATSSYTNYTCKVLNVNGALEGKASFEIQFVSRNLETILWVNTGAQFTMNCSTTLKDQDGMYLYVGLDRDREVLYYHQRDSKMTSRKGYWDRVKTDGPVDQLTITISKLTIEDTGVYWCVYTKFNEARFDNDINQGRGSTQVVVNDNALQLPCPTATAVTLTPFHPADENPFLSGWVNIIIITSILTILLCAVIFLIWVAPQVKRCCNQGGYTPQVFPDSIYVDMARNHTSPPETQLVESYPYSVSTK</sequence>
<evidence type="ECO:0000256" key="2">
    <source>
        <dbReference type="SAM" id="SignalP"/>
    </source>
</evidence>
<feature type="domain" description="Ig-like" evidence="3">
    <location>
        <begin position="145"/>
        <end position="238"/>
    </location>
</feature>
<keyword evidence="1" id="KW-1133">Transmembrane helix</keyword>
<evidence type="ECO:0000313" key="4">
    <source>
        <dbReference type="EMBL" id="KAK6300479.1"/>
    </source>
</evidence>
<keyword evidence="1" id="KW-0472">Membrane</keyword>
<dbReference type="AlphaFoldDB" id="A0AAN8L3R0"/>
<dbReference type="PROSITE" id="PS50835">
    <property type="entry name" value="IG_LIKE"/>
    <property type="match status" value="2"/>
</dbReference>
<dbReference type="Gene3D" id="2.60.40.10">
    <property type="entry name" value="Immunoglobulins"/>
    <property type="match status" value="3"/>
</dbReference>
<dbReference type="GO" id="GO:0016020">
    <property type="term" value="C:membrane"/>
    <property type="evidence" value="ECO:0007669"/>
    <property type="project" value="InterPro"/>
</dbReference>
<accession>A0AAN8L3R0</accession>
<proteinExistence type="predicted"/>
<dbReference type="InterPro" id="IPR036179">
    <property type="entry name" value="Ig-like_dom_sf"/>
</dbReference>
<keyword evidence="1" id="KW-0812">Transmembrane</keyword>
<evidence type="ECO:0000313" key="5">
    <source>
        <dbReference type="Proteomes" id="UP001356427"/>
    </source>
</evidence>
<dbReference type="InterPro" id="IPR013783">
    <property type="entry name" value="Ig-like_fold"/>
</dbReference>
<gene>
    <name evidence="4" type="ORF">J4Q44_G00285770</name>
</gene>
<evidence type="ECO:0000259" key="3">
    <source>
        <dbReference type="PROSITE" id="PS50835"/>
    </source>
</evidence>
<reference evidence="4 5" key="1">
    <citation type="submission" date="2021-04" db="EMBL/GenBank/DDBJ databases">
        <authorList>
            <person name="De Guttry C."/>
            <person name="Zahm M."/>
            <person name="Klopp C."/>
            <person name="Cabau C."/>
            <person name="Louis A."/>
            <person name="Berthelot C."/>
            <person name="Parey E."/>
            <person name="Roest Crollius H."/>
            <person name="Montfort J."/>
            <person name="Robinson-Rechavi M."/>
            <person name="Bucao C."/>
            <person name="Bouchez O."/>
            <person name="Gislard M."/>
            <person name="Lluch J."/>
            <person name="Milhes M."/>
            <person name="Lampietro C."/>
            <person name="Lopez Roques C."/>
            <person name="Donnadieu C."/>
            <person name="Braasch I."/>
            <person name="Desvignes T."/>
            <person name="Postlethwait J."/>
            <person name="Bobe J."/>
            <person name="Wedekind C."/>
            <person name="Guiguen Y."/>
        </authorList>
    </citation>
    <scope>NUCLEOTIDE SEQUENCE [LARGE SCALE GENOMIC DNA]</scope>
    <source>
        <strain evidence="4">Cs_M1</strain>
        <tissue evidence="4">Blood</tissue>
    </source>
</reference>
<name>A0AAN8L3R0_9TELE</name>
<dbReference type="SMART" id="SM00409">
    <property type="entry name" value="IG"/>
    <property type="match status" value="3"/>
</dbReference>
<dbReference type="Proteomes" id="UP001356427">
    <property type="component" value="Unassembled WGS sequence"/>
</dbReference>
<dbReference type="InterPro" id="IPR013106">
    <property type="entry name" value="Ig_V-set"/>
</dbReference>
<keyword evidence="2" id="KW-0732">Signal</keyword>
<dbReference type="PANTHER" id="PTHR15343">
    <property type="entry name" value="CD7"/>
    <property type="match status" value="1"/>
</dbReference>
<comment type="caution">
    <text evidence="4">The sequence shown here is derived from an EMBL/GenBank/DDBJ whole genome shotgun (WGS) entry which is preliminary data.</text>
</comment>
<dbReference type="InterPro" id="IPR039090">
    <property type="entry name" value="CD7"/>
</dbReference>
<dbReference type="InterPro" id="IPR003599">
    <property type="entry name" value="Ig_sub"/>
</dbReference>
<dbReference type="GO" id="GO:0038023">
    <property type="term" value="F:signaling receptor activity"/>
    <property type="evidence" value="ECO:0007669"/>
    <property type="project" value="InterPro"/>
</dbReference>
<feature type="domain" description="Ig-like" evidence="3">
    <location>
        <begin position="40"/>
        <end position="137"/>
    </location>
</feature>
<feature type="transmembrane region" description="Helical" evidence="1">
    <location>
        <begin position="387"/>
        <end position="410"/>
    </location>
</feature>
<dbReference type="GO" id="GO:0002250">
    <property type="term" value="P:adaptive immune response"/>
    <property type="evidence" value="ECO:0007669"/>
    <property type="project" value="InterPro"/>
</dbReference>
<dbReference type="SUPFAM" id="SSF48726">
    <property type="entry name" value="Immunoglobulin"/>
    <property type="match status" value="3"/>
</dbReference>
<organism evidence="4 5">
    <name type="scientific">Coregonus suidteri</name>
    <dbReference type="NCBI Taxonomy" id="861788"/>
    <lineage>
        <taxon>Eukaryota</taxon>
        <taxon>Metazoa</taxon>
        <taxon>Chordata</taxon>
        <taxon>Craniata</taxon>
        <taxon>Vertebrata</taxon>
        <taxon>Euteleostomi</taxon>
        <taxon>Actinopterygii</taxon>
        <taxon>Neopterygii</taxon>
        <taxon>Teleostei</taxon>
        <taxon>Protacanthopterygii</taxon>
        <taxon>Salmoniformes</taxon>
        <taxon>Salmonidae</taxon>
        <taxon>Coregoninae</taxon>
        <taxon>Coregonus</taxon>
    </lineage>
</organism>
<keyword evidence="5" id="KW-1185">Reference proteome</keyword>
<feature type="signal peptide" evidence="2">
    <location>
        <begin position="1"/>
        <end position="22"/>
    </location>
</feature>
<dbReference type="Pfam" id="PF07686">
    <property type="entry name" value="V-set"/>
    <property type="match status" value="2"/>
</dbReference>